<feature type="chain" id="PRO_5012609598" evidence="1">
    <location>
        <begin position="27"/>
        <end position="337"/>
    </location>
</feature>
<keyword evidence="1" id="KW-0732">Signal</keyword>
<feature type="signal peptide" evidence="1">
    <location>
        <begin position="1"/>
        <end position="26"/>
    </location>
</feature>
<dbReference type="RefSeq" id="WP_157775825.1">
    <property type="nucleotide sequence ID" value="NZ_LT960615.1"/>
</dbReference>
<dbReference type="Proteomes" id="UP000223606">
    <property type="component" value="Plasmid HDIAp1"/>
</dbReference>
<evidence type="ECO:0000256" key="1">
    <source>
        <dbReference type="SAM" id="SignalP"/>
    </source>
</evidence>
<evidence type="ECO:0000313" key="2">
    <source>
        <dbReference type="EMBL" id="SON58436.1"/>
    </source>
</evidence>
<protein>
    <submittedName>
        <fullName evidence="2">Uncharacterized protein</fullName>
    </submittedName>
</protein>
<reference evidence="3" key="1">
    <citation type="submission" date="2017-09" db="EMBL/GenBank/DDBJ databases">
        <title>Genome sequence of Nannocystis excedens DSM 71.</title>
        <authorList>
            <person name="Blom J."/>
        </authorList>
    </citation>
    <scope>NUCLEOTIDE SEQUENCE [LARGE SCALE GENOMIC DNA]</scope>
    <source>
        <strain evidence="3">type strain: E19</strain>
        <plasmid evidence="3">hdiap1</plasmid>
    </source>
</reference>
<geneLocation type="plasmid" evidence="3">
    <name>hdiap1</name>
</geneLocation>
<dbReference type="OrthoDB" id="7433581at2"/>
<dbReference type="KEGG" id="hdi:HDIA_P0027"/>
<gene>
    <name evidence="2" type="ORF">HDIA_P0027</name>
</gene>
<name>A0A2C9DDU6_9HYPH</name>
<dbReference type="EMBL" id="LT960615">
    <property type="protein sequence ID" value="SON58436.1"/>
    <property type="molecule type" value="Genomic_DNA"/>
</dbReference>
<accession>A0A2C9DDU6</accession>
<keyword evidence="2" id="KW-0614">Plasmid</keyword>
<dbReference type="AlphaFoldDB" id="A0A2C9DDU6"/>
<sequence length="337" mass="35076">MRRNHFLALAVTSAALVLGNLSIAEAACPALPYTLSNGQVADANQIMSNFNSLVNCYATGPAGPTNSVQYNAGSGTFGSTGPLTDGQVVIGATGGPPQAAGLTAGTGITITNAPGSVTIAAAGGGVAVQREFGPFAPPTASSFTFIDTPSSVTPTITDVANVGLVYSTPVNSSLAVFPGAYRAVPTSSTWTLTVRAKFGIPMGTYPSFGIYVKDTGGKMVGICIEHGTTLFLQAKRMNSSSSFNSTPYGYEIKEVPSWLRINYDGTNLNYSVSWDGQNWFFYWSEGKSTFLNGALSLVGVGNSPRITNTAYWKAGSTMGGVVTYWDIDDDPASSRTP</sequence>
<proteinExistence type="predicted"/>
<evidence type="ECO:0000313" key="3">
    <source>
        <dbReference type="Proteomes" id="UP000223606"/>
    </source>
</evidence>
<organism evidence="2 3">
    <name type="scientific">Hartmannibacter diazotrophicus</name>
    <dbReference type="NCBI Taxonomy" id="1482074"/>
    <lineage>
        <taxon>Bacteria</taxon>
        <taxon>Pseudomonadati</taxon>
        <taxon>Pseudomonadota</taxon>
        <taxon>Alphaproteobacteria</taxon>
        <taxon>Hyphomicrobiales</taxon>
        <taxon>Pleomorphomonadaceae</taxon>
        <taxon>Hartmannibacter</taxon>
    </lineage>
</organism>
<keyword evidence="3" id="KW-1185">Reference proteome</keyword>